<organism evidence="2 3">
    <name type="scientific">Ancylostoma ceylanicum</name>
    <dbReference type="NCBI Taxonomy" id="53326"/>
    <lineage>
        <taxon>Eukaryota</taxon>
        <taxon>Metazoa</taxon>
        <taxon>Ecdysozoa</taxon>
        <taxon>Nematoda</taxon>
        <taxon>Chromadorea</taxon>
        <taxon>Rhabditida</taxon>
        <taxon>Rhabditina</taxon>
        <taxon>Rhabditomorpha</taxon>
        <taxon>Strongyloidea</taxon>
        <taxon>Ancylostomatidae</taxon>
        <taxon>Ancylostomatinae</taxon>
        <taxon>Ancylostoma</taxon>
    </lineage>
</organism>
<proteinExistence type="predicted"/>
<dbReference type="EMBL" id="KE124910">
    <property type="protein sequence ID" value="EPB75233.1"/>
    <property type="molecule type" value="Genomic_DNA"/>
</dbReference>
<dbReference type="AlphaFoldDB" id="A0A0D6LVL4"/>
<protein>
    <submittedName>
        <fullName evidence="2">F-box domain protein</fullName>
    </submittedName>
</protein>
<sequence length="391" mass="45513">MRAPRRIIPNLPDVFLRRMFQFLSYRELCMAECVCRRWQSIVLALMRRNIHEITIEQFGASQLSAHQVVPLRRLTVTCPADAFDFQAGIIRRSRLSLVRLTTDVQFLANLQYVYVNKDERRKYFSNVEELWLLVISCTDDVIERFLHIEEMLFSPQVLSFFKEITKLTLQVHVLRGLCKNVATVVRAFSLRHPKASIHLELHADDSSLILSQMDELHAISIDRIKIICTDFDLPRLRLDQLYEIMRKRELLAKNIALRDWTLIVNGCTPLIAHPIDTFRISSCTIDSVDDLIKSIQITIKQQTTADGKKRVKRSKTVAAVELEKTDPSKKIVRRVVKKRKKPFIKKLEIAGQCTLRGLQFLQNKAHVELEKRLRTAAPDLVVDCEDIYYCW</sequence>
<dbReference type="InterPro" id="IPR036047">
    <property type="entry name" value="F-box-like_dom_sf"/>
</dbReference>
<evidence type="ECO:0000259" key="1">
    <source>
        <dbReference type="PROSITE" id="PS50181"/>
    </source>
</evidence>
<feature type="domain" description="F-box" evidence="1">
    <location>
        <begin position="5"/>
        <end position="53"/>
    </location>
</feature>
<dbReference type="SUPFAM" id="SSF81383">
    <property type="entry name" value="F-box domain"/>
    <property type="match status" value="1"/>
</dbReference>
<reference evidence="2 3" key="1">
    <citation type="submission" date="2013-05" db="EMBL/GenBank/DDBJ databases">
        <title>Draft genome of the parasitic nematode Anyclostoma ceylanicum.</title>
        <authorList>
            <person name="Mitreva M."/>
        </authorList>
    </citation>
    <scope>NUCLEOTIDE SEQUENCE [LARGE SCALE GENOMIC DNA]</scope>
</reference>
<dbReference type="PROSITE" id="PS50181">
    <property type="entry name" value="FBOX"/>
    <property type="match status" value="1"/>
</dbReference>
<dbReference type="InterPro" id="IPR001810">
    <property type="entry name" value="F-box_dom"/>
</dbReference>
<accession>A0A0D6LVL4</accession>
<dbReference type="Gene3D" id="1.20.1280.50">
    <property type="match status" value="1"/>
</dbReference>
<evidence type="ECO:0000313" key="2">
    <source>
        <dbReference type="EMBL" id="EPB75233.1"/>
    </source>
</evidence>
<evidence type="ECO:0000313" key="3">
    <source>
        <dbReference type="Proteomes" id="UP000054495"/>
    </source>
</evidence>
<dbReference type="Proteomes" id="UP000054495">
    <property type="component" value="Unassembled WGS sequence"/>
</dbReference>
<dbReference type="Pfam" id="PF12937">
    <property type="entry name" value="F-box-like"/>
    <property type="match status" value="1"/>
</dbReference>
<name>A0A0D6LVL4_9BILA</name>
<gene>
    <name evidence="2" type="ORF">ANCCEY_05699</name>
</gene>
<keyword evidence="3" id="KW-1185">Reference proteome</keyword>